<gene>
    <name evidence="1" type="ORF">NDU88_004955</name>
</gene>
<accession>A0AAV7SKA6</accession>
<evidence type="ECO:0000313" key="2">
    <source>
        <dbReference type="Proteomes" id="UP001066276"/>
    </source>
</evidence>
<comment type="caution">
    <text evidence="1">The sequence shown here is derived from an EMBL/GenBank/DDBJ whole genome shotgun (WGS) entry which is preliminary data.</text>
</comment>
<dbReference type="EMBL" id="JANPWB010000008">
    <property type="protein sequence ID" value="KAJ1164518.1"/>
    <property type="molecule type" value="Genomic_DNA"/>
</dbReference>
<dbReference type="AlphaFoldDB" id="A0AAV7SKA6"/>
<dbReference type="Proteomes" id="UP001066276">
    <property type="component" value="Chromosome 4_2"/>
</dbReference>
<name>A0AAV7SKA6_PLEWA</name>
<reference evidence="1" key="1">
    <citation type="journal article" date="2022" name="bioRxiv">
        <title>Sequencing and chromosome-scale assembly of the giantPleurodeles waltlgenome.</title>
        <authorList>
            <person name="Brown T."/>
            <person name="Elewa A."/>
            <person name="Iarovenko S."/>
            <person name="Subramanian E."/>
            <person name="Araus A.J."/>
            <person name="Petzold A."/>
            <person name="Susuki M."/>
            <person name="Suzuki K.-i.T."/>
            <person name="Hayashi T."/>
            <person name="Toyoda A."/>
            <person name="Oliveira C."/>
            <person name="Osipova E."/>
            <person name="Leigh N.D."/>
            <person name="Simon A."/>
            <person name="Yun M.H."/>
        </authorList>
    </citation>
    <scope>NUCLEOTIDE SEQUENCE</scope>
    <source>
        <strain evidence="1">20211129_DDA</strain>
        <tissue evidence="1">Liver</tissue>
    </source>
</reference>
<sequence length="258" mass="29157">MRRFPLWESGGIVPGRLCVDLVGRVSKFRSYRRRRVDLFLAKSSVVVPGRRAVNFSPWNRLCVEFSPHKESSCKREVFLVLRFQGTGGKLYPSPWRALLHRSQGTARQQGNSKAAVLQRKQSGSISSCTHTFFFVEPGLTNVLLEPEVEETACVQLHPWACSIEPHKRFMSQRKLAFPVRIHKGCLLTASRAQNCWGDRAKPTVAKRNVKTAAVLPLNLLCICPVASAPRFKTSRNYFFSRGQTVFLIFVDVISVPNL</sequence>
<proteinExistence type="predicted"/>
<protein>
    <submittedName>
        <fullName evidence="1">Uncharacterized protein</fullName>
    </submittedName>
</protein>
<organism evidence="1 2">
    <name type="scientific">Pleurodeles waltl</name>
    <name type="common">Iberian ribbed newt</name>
    <dbReference type="NCBI Taxonomy" id="8319"/>
    <lineage>
        <taxon>Eukaryota</taxon>
        <taxon>Metazoa</taxon>
        <taxon>Chordata</taxon>
        <taxon>Craniata</taxon>
        <taxon>Vertebrata</taxon>
        <taxon>Euteleostomi</taxon>
        <taxon>Amphibia</taxon>
        <taxon>Batrachia</taxon>
        <taxon>Caudata</taxon>
        <taxon>Salamandroidea</taxon>
        <taxon>Salamandridae</taxon>
        <taxon>Pleurodelinae</taxon>
        <taxon>Pleurodeles</taxon>
    </lineage>
</organism>
<keyword evidence="2" id="KW-1185">Reference proteome</keyword>
<evidence type="ECO:0000313" key="1">
    <source>
        <dbReference type="EMBL" id="KAJ1164518.1"/>
    </source>
</evidence>